<evidence type="ECO:0008006" key="3">
    <source>
        <dbReference type="Google" id="ProtNLM"/>
    </source>
</evidence>
<evidence type="ECO:0000313" key="1">
    <source>
        <dbReference type="EMBL" id="GHD21435.1"/>
    </source>
</evidence>
<reference evidence="1" key="1">
    <citation type="journal article" date="2014" name="Int. J. Syst. Evol. Microbiol.">
        <title>Complete genome sequence of Corynebacterium casei LMG S-19264T (=DSM 44701T), isolated from a smear-ripened cheese.</title>
        <authorList>
            <consortium name="US DOE Joint Genome Institute (JGI-PGF)"/>
            <person name="Walter F."/>
            <person name="Albersmeier A."/>
            <person name="Kalinowski J."/>
            <person name="Ruckert C."/>
        </authorList>
    </citation>
    <scope>NUCLEOTIDE SEQUENCE</scope>
    <source>
        <strain evidence="1">KCTC 42249</strain>
    </source>
</reference>
<sequence length="341" mass="38756">MVSTALFGHSVTFEDKDITFVVQGPVSRTDGAKTSDTIASIRHFFPKSHLILSTWEDEDTDAIAADEVIKSADPGPIVSDYEGLQISNNVNRQITSTRAGMEKAQTPFAVKLRSDARVTGRGFVSLDQHFPARLPQDRVFERRIVISKQITRSSRSFVPMAYHPGDLFQFGLTSDLRFFWKADLLDGQALCDFILARTPDVRFKMFDRFRYTTEQYLFLSALNRAGHNPKLRDYAEINDQIVADSEQMLFNNFIPCEPEILGIFHQRFSYRAQQSLVEDCLGLREFLAWYLGAPTQLGAGALVGTTAPRMSLMLRAERVGREVLKHNRLMRSLYAGRFLKR</sequence>
<accession>A0A8J3GM30</accession>
<gene>
    <name evidence="1" type="ORF">GCM10016234_35080</name>
</gene>
<name>A0A8J3GM30_9HYPH</name>
<reference evidence="1" key="2">
    <citation type="submission" date="2020-09" db="EMBL/GenBank/DDBJ databases">
        <authorList>
            <person name="Sun Q."/>
            <person name="Kim S."/>
        </authorList>
    </citation>
    <scope>NUCLEOTIDE SEQUENCE</scope>
    <source>
        <strain evidence="1">KCTC 42249</strain>
    </source>
</reference>
<dbReference type="Pfam" id="PF07507">
    <property type="entry name" value="WavE"/>
    <property type="match status" value="1"/>
</dbReference>
<dbReference type="RefSeq" id="WP_189506478.1">
    <property type="nucleotide sequence ID" value="NZ_BMZQ01000003.1"/>
</dbReference>
<protein>
    <recommendedName>
        <fullName evidence="3">WavE lipopolysaccharide synthesis</fullName>
    </recommendedName>
</protein>
<comment type="caution">
    <text evidence="1">The sequence shown here is derived from an EMBL/GenBank/DDBJ whole genome shotgun (WGS) entry which is preliminary data.</text>
</comment>
<dbReference type="AlphaFoldDB" id="A0A8J3GM30"/>
<dbReference type="Proteomes" id="UP000630142">
    <property type="component" value="Unassembled WGS sequence"/>
</dbReference>
<dbReference type="InterPro" id="IPR011122">
    <property type="entry name" value="WavE"/>
</dbReference>
<organism evidence="1 2">
    <name type="scientific">Tianweitania populi</name>
    <dbReference type="NCBI Taxonomy" id="1607949"/>
    <lineage>
        <taxon>Bacteria</taxon>
        <taxon>Pseudomonadati</taxon>
        <taxon>Pseudomonadota</taxon>
        <taxon>Alphaproteobacteria</taxon>
        <taxon>Hyphomicrobiales</taxon>
        <taxon>Phyllobacteriaceae</taxon>
        <taxon>Tianweitania</taxon>
    </lineage>
</organism>
<proteinExistence type="predicted"/>
<evidence type="ECO:0000313" key="2">
    <source>
        <dbReference type="Proteomes" id="UP000630142"/>
    </source>
</evidence>
<keyword evidence="2" id="KW-1185">Reference proteome</keyword>
<dbReference type="EMBL" id="BMZQ01000003">
    <property type="protein sequence ID" value="GHD21435.1"/>
    <property type="molecule type" value="Genomic_DNA"/>
</dbReference>